<evidence type="ECO:0000256" key="2">
    <source>
        <dbReference type="SAM" id="MobiDB-lite"/>
    </source>
</evidence>
<name>A0A7J5UUE8_9MICO</name>
<dbReference type="OrthoDB" id="9815444at2"/>
<gene>
    <name evidence="3" type="ORF">GB883_01315</name>
</gene>
<reference evidence="3 4" key="1">
    <citation type="submission" date="2019-10" db="EMBL/GenBank/DDBJ databases">
        <title>Georgenia wutianyii sp. nov. and Georgenia yuyongxinii sp. nov. isolated from plateau pika (Ochotona curzoniae) in the Qinghai-Tibet plateau of China.</title>
        <authorList>
            <person name="Tian Z."/>
        </authorList>
    </citation>
    <scope>NUCLEOTIDE SEQUENCE [LARGE SCALE GENOMIC DNA]</scope>
    <source>
        <strain evidence="3 4">DSM 21501</strain>
    </source>
</reference>
<feature type="compositionally biased region" description="Basic and acidic residues" evidence="2">
    <location>
        <begin position="1"/>
        <end position="12"/>
    </location>
</feature>
<evidence type="ECO:0000313" key="3">
    <source>
        <dbReference type="EMBL" id="KAE8765896.1"/>
    </source>
</evidence>
<dbReference type="EMBL" id="WHJE01000003">
    <property type="protein sequence ID" value="KAE8765896.1"/>
    <property type="molecule type" value="Genomic_DNA"/>
</dbReference>
<dbReference type="AlphaFoldDB" id="A0A7J5UUE8"/>
<keyword evidence="1" id="KW-0732">Signal</keyword>
<keyword evidence="4" id="KW-1185">Reference proteome</keyword>
<feature type="region of interest" description="Disordered" evidence="2">
    <location>
        <begin position="1"/>
        <end position="30"/>
    </location>
</feature>
<dbReference type="Gene3D" id="3.40.190.10">
    <property type="entry name" value="Periplasmic binding protein-like II"/>
    <property type="match status" value="2"/>
</dbReference>
<dbReference type="PANTHER" id="PTHR30222">
    <property type="entry name" value="SPERMIDINE/PUTRESCINE-BINDING PERIPLASMIC PROTEIN"/>
    <property type="match status" value="1"/>
</dbReference>
<sequence length="405" mass="44265">MVRTRQPNDRLVARPRQRRRRRAGTQRRGRSLMVMKKARSAVALGVGAALMLAACASGAAEDKADDQPAGGSTGPVVAGEATPDAFKGSKFAFSGHGGTSQEAQDAILKDFAEIVGANYAPDGPPELAKIQAQVESGQVSWDLVVLSDVVANDPELCGTLVEKIDTSKIDTSNLPEVAPLVECGVPMNANGWSLAYNTEAFAGADDMTWERFFDTENYPGKRAIYSAIPQLQLEIGLLGDGVAVDDLYPLDVDRALAKYDSIRDDLLFYTTGSESQQMMESDQIVACLCWSGRVYTIIDNGGQWALSDEAPPQLRIDYWGIPKGGKNVDLAHAAINYFLGKEQQELWQTETAYPSMNRETDVELSEAADAVNVLDERFNANRVDIDFWVENQATLTDRWTTWVSQ</sequence>
<comment type="caution">
    <text evidence="3">The sequence shown here is derived from an EMBL/GenBank/DDBJ whole genome shotgun (WGS) entry which is preliminary data.</text>
</comment>
<organism evidence="3 4">
    <name type="scientific">Georgenia thermotolerans</name>
    <dbReference type="NCBI Taxonomy" id="527326"/>
    <lineage>
        <taxon>Bacteria</taxon>
        <taxon>Bacillati</taxon>
        <taxon>Actinomycetota</taxon>
        <taxon>Actinomycetes</taxon>
        <taxon>Micrococcales</taxon>
        <taxon>Bogoriellaceae</taxon>
        <taxon>Georgenia</taxon>
    </lineage>
</organism>
<dbReference type="Pfam" id="PF13416">
    <property type="entry name" value="SBP_bac_8"/>
    <property type="match status" value="1"/>
</dbReference>
<evidence type="ECO:0000313" key="4">
    <source>
        <dbReference type="Proteomes" id="UP000451860"/>
    </source>
</evidence>
<dbReference type="PANTHER" id="PTHR30222:SF2">
    <property type="entry name" value="ABC TRANSPORTER SUBSTRATE-BINDING PROTEIN"/>
    <property type="match status" value="1"/>
</dbReference>
<accession>A0A7J5UUE8</accession>
<dbReference type="SUPFAM" id="SSF53850">
    <property type="entry name" value="Periplasmic binding protein-like II"/>
    <property type="match status" value="1"/>
</dbReference>
<protein>
    <submittedName>
        <fullName evidence="3">Extracellular solute-binding protein</fullName>
    </submittedName>
</protein>
<proteinExistence type="predicted"/>
<feature type="compositionally biased region" description="Basic residues" evidence="2">
    <location>
        <begin position="13"/>
        <end position="30"/>
    </location>
</feature>
<dbReference type="Proteomes" id="UP000451860">
    <property type="component" value="Unassembled WGS sequence"/>
</dbReference>
<evidence type="ECO:0000256" key="1">
    <source>
        <dbReference type="ARBA" id="ARBA00022729"/>
    </source>
</evidence>
<dbReference type="InterPro" id="IPR006059">
    <property type="entry name" value="SBP"/>
</dbReference>